<evidence type="ECO:0000313" key="1">
    <source>
        <dbReference type="EMBL" id="KFD55551.1"/>
    </source>
</evidence>
<dbReference type="Proteomes" id="UP000030758">
    <property type="component" value="Unassembled WGS sequence"/>
</dbReference>
<evidence type="ECO:0000313" key="3">
    <source>
        <dbReference type="Proteomes" id="UP000030764"/>
    </source>
</evidence>
<evidence type="ECO:0000313" key="2">
    <source>
        <dbReference type="EMBL" id="KFD62979.1"/>
    </source>
</evidence>
<dbReference type="PANTHER" id="PTHR45913:SF22">
    <property type="entry name" value="SCAN BOX DOMAIN-CONTAINING PROTEIN"/>
    <property type="match status" value="1"/>
</dbReference>
<evidence type="ECO:0008006" key="4">
    <source>
        <dbReference type="Google" id="ProtNLM"/>
    </source>
</evidence>
<dbReference type="AlphaFoldDB" id="A0A085N0I3"/>
<gene>
    <name evidence="1" type="ORF">M513_03603</name>
    <name evidence="2" type="ORF">M514_03603</name>
</gene>
<proteinExistence type="predicted"/>
<dbReference type="EMBL" id="KL363199">
    <property type="protein sequence ID" value="KFD55551.1"/>
    <property type="molecule type" value="Genomic_DNA"/>
</dbReference>
<dbReference type="Proteomes" id="UP000030764">
    <property type="component" value="Unassembled WGS sequence"/>
</dbReference>
<organism evidence="2">
    <name type="scientific">Trichuris suis</name>
    <name type="common">pig whipworm</name>
    <dbReference type="NCBI Taxonomy" id="68888"/>
    <lineage>
        <taxon>Eukaryota</taxon>
        <taxon>Metazoa</taxon>
        <taxon>Ecdysozoa</taxon>
        <taxon>Nematoda</taxon>
        <taxon>Enoplea</taxon>
        <taxon>Dorylaimia</taxon>
        <taxon>Trichinellida</taxon>
        <taxon>Trichuridae</taxon>
        <taxon>Trichuris</taxon>
    </lineage>
</organism>
<name>A0A085N0I3_9BILA</name>
<sequence>MFRIVDHFFKEKAIPLKNIIAVATDGAPPIVGCHRGFVSYLKKMVPEVMTVHCIIHRQHLAAKHLSPRLNESLQYVIAAVNRI</sequence>
<dbReference type="EMBL" id="KL367583">
    <property type="protein sequence ID" value="KFD62979.1"/>
    <property type="molecule type" value="Genomic_DNA"/>
</dbReference>
<accession>A0A085N0I3</accession>
<reference evidence="2 3" key="1">
    <citation type="journal article" date="2014" name="Nat. Genet.">
        <title>Genome and transcriptome of the porcine whipworm Trichuris suis.</title>
        <authorList>
            <person name="Jex A.R."/>
            <person name="Nejsum P."/>
            <person name="Schwarz E.M."/>
            <person name="Hu L."/>
            <person name="Young N.D."/>
            <person name="Hall R.S."/>
            <person name="Korhonen P.K."/>
            <person name="Liao S."/>
            <person name="Thamsborg S."/>
            <person name="Xia J."/>
            <person name="Xu P."/>
            <person name="Wang S."/>
            <person name="Scheerlinck J.P."/>
            <person name="Hofmann A."/>
            <person name="Sternberg P.W."/>
            <person name="Wang J."/>
            <person name="Gasser R.B."/>
        </authorList>
    </citation>
    <scope>NUCLEOTIDE SEQUENCE [LARGE SCALE GENOMIC DNA]</scope>
    <source>
        <strain evidence="2">DCEP-RM93F</strain>
        <strain evidence="1">DCEP-RM93M</strain>
    </source>
</reference>
<protein>
    <recommendedName>
        <fullName evidence="4">DUF4371 domain-containing protein</fullName>
    </recommendedName>
</protein>
<keyword evidence="3" id="KW-1185">Reference proteome</keyword>
<dbReference type="PANTHER" id="PTHR45913">
    <property type="entry name" value="EPM2A-INTERACTING PROTEIN 1"/>
    <property type="match status" value="1"/>
</dbReference>